<organism evidence="1 2">
    <name type="scientific">Desulfacinum infernum DSM 9756</name>
    <dbReference type="NCBI Taxonomy" id="1121391"/>
    <lineage>
        <taxon>Bacteria</taxon>
        <taxon>Pseudomonadati</taxon>
        <taxon>Thermodesulfobacteriota</taxon>
        <taxon>Syntrophobacteria</taxon>
        <taxon>Syntrophobacterales</taxon>
        <taxon>Syntrophobacteraceae</taxon>
        <taxon>Desulfacinum</taxon>
    </lineage>
</organism>
<sequence length="114" mass="12957">MVPRSTALARKTEERRRLALVLAGKVCDYLKGLGAADAFVIGSVLHPDQFHPHSDVDFVVVGLPEIHMYRVEGRIEEILAGMPFDLIYLETLPEERREFILQKGRAWKEFIGIP</sequence>
<dbReference type="InterPro" id="IPR043519">
    <property type="entry name" value="NT_sf"/>
</dbReference>
<dbReference type="EMBL" id="FQVB01000008">
    <property type="protein sequence ID" value="SHE89773.1"/>
    <property type="molecule type" value="Genomic_DNA"/>
</dbReference>
<keyword evidence="2" id="KW-1185">Reference proteome</keyword>
<name>A0A1M4X8L2_9BACT</name>
<dbReference type="Proteomes" id="UP000184076">
    <property type="component" value="Unassembled WGS sequence"/>
</dbReference>
<proteinExistence type="predicted"/>
<dbReference type="AlphaFoldDB" id="A0A1M4X8L2"/>
<protein>
    <recommendedName>
        <fullName evidence="3">Nucleotidyltransferase domain-containing protein</fullName>
    </recommendedName>
</protein>
<evidence type="ECO:0008006" key="3">
    <source>
        <dbReference type="Google" id="ProtNLM"/>
    </source>
</evidence>
<dbReference type="SUPFAM" id="SSF81301">
    <property type="entry name" value="Nucleotidyltransferase"/>
    <property type="match status" value="1"/>
</dbReference>
<dbReference type="STRING" id="1121391.SAMN02745206_01013"/>
<dbReference type="OrthoDB" id="5422245at2"/>
<gene>
    <name evidence="1" type="ORF">SAMN02745206_01013</name>
</gene>
<evidence type="ECO:0000313" key="1">
    <source>
        <dbReference type="EMBL" id="SHE89773.1"/>
    </source>
</evidence>
<reference evidence="2" key="1">
    <citation type="submission" date="2016-11" db="EMBL/GenBank/DDBJ databases">
        <authorList>
            <person name="Varghese N."/>
            <person name="Submissions S."/>
        </authorList>
    </citation>
    <scope>NUCLEOTIDE SEQUENCE [LARGE SCALE GENOMIC DNA]</scope>
    <source>
        <strain evidence="2">DSM 9756</strain>
    </source>
</reference>
<dbReference type="Gene3D" id="3.30.460.10">
    <property type="entry name" value="Beta Polymerase, domain 2"/>
    <property type="match status" value="1"/>
</dbReference>
<evidence type="ECO:0000313" key="2">
    <source>
        <dbReference type="Proteomes" id="UP000184076"/>
    </source>
</evidence>
<dbReference type="RefSeq" id="WP_073037584.1">
    <property type="nucleotide sequence ID" value="NZ_FQVB01000008.1"/>
</dbReference>
<accession>A0A1M4X8L2</accession>